<dbReference type="SUPFAM" id="SSF56784">
    <property type="entry name" value="HAD-like"/>
    <property type="match status" value="1"/>
</dbReference>
<dbReference type="Pfam" id="PF13344">
    <property type="entry name" value="Hydrolase_6"/>
    <property type="match status" value="1"/>
</dbReference>
<dbReference type="InterPro" id="IPR036412">
    <property type="entry name" value="HAD-like_sf"/>
</dbReference>
<dbReference type="Gene3D" id="3.40.50.1000">
    <property type="entry name" value="HAD superfamily/HAD-like"/>
    <property type="match status" value="2"/>
</dbReference>
<accession>A0ABS1RMZ9</accession>
<proteinExistence type="predicted"/>
<dbReference type="NCBIfam" id="TIGR01460">
    <property type="entry name" value="HAD-SF-IIA"/>
    <property type="match status" value="1"/>
</dbReference>
<dbReference type="PANTHER" id="PTHR19288">
    <property type="entry name" value="4-NITROPHENYLPHOSPHATASE-RELATED"/>
    <property type="match status" value="1"/>
</dbReference>
<evidence type="ECO:0000313" key="2">
    <source>
        <dbReference type="EMBL" id="MBL3607406.1"/>
    </source>
</evidence>
<evidence type="ECO:0000256" key="1">
    <source>
        <dbReference type="SAM" id="MobiDB-lite"/>
    </source>
</evidence>
<dbReference type="GO" id="GO:0016787">
    <property type="term" value="F:hydrolase activity"/>
    <property type="evidence" value="ECO:0007669"/>
    <property type="project" value="UniProtKB-KW"/>
</dbReference>
<organism evidence="2 3">
    <name type="scientific">Rhodovulum sulfidophilum</name>
    <name type="common">Rhodobacter sulfidophilus</name>
    <dbReference type="NCBI Taxonomy" id="35806"/>
    <lineage>
        <taxon>Bacteria</taxon>
        <taxon>Pseudomonadati</taxon>
        <taxon>Pseudomonadota</taxon>
        <taxon>Alphaproteobacteria</taxon>
        <taxon>Rhodobacterales</taxon>
        <taxon>Paracoccaceae</taxon>
        <taxon>Rhodovulum</taxon>
    </lineage>
</organism>
<dbReference type="EMBL" id="JAESJJ010000001">
    <property type="protein sequence ID" value="MBL3607406.1"/>
    <property type="molecule type" value="Genomic_DNA"/>
</dbReference>
<keyword evidence="3" id="KW-1185">Reference proteome</keyword>
<reference evidence="2 3" key="1">
    <citation type="submission" date="2021-01" db="EMBL/GenBank/DDBJ databases">
        <title>Draft genomes of Rhodovulum sulfidophilum.</title>
        <authorList>
            <person name="Guzman M.S."/>
        </authorList>
    </citation>
    <scope>NUCLEOTIDE SEQUENCE [LARGE SCALE GENOMIC DNA]</scope>
    <source>
        <strain evidence="2 3">AB35</strain>
    </source>
</reference>
<comment type="caution">
    <text evidence="2">The sequence shown here is derived from an EMBL/GenBank/DDBJ whole genome shotgun (WGS) entry which is preliminary data.</text>
</comment>
<evidence type="ECO:0000313" key="3">
    <source>
        <dbReference type="Proteomes" id="UP000604473"/>
    </source>
</evidence>
<name>A0ABS1RMZ9_RHOSU</name>
<gene>
    <name evidence="2" type="ORF">JMM60_01125</name>
</gene>
<dbReference type="InterPro" id="IPR006357">
    <property type="entry name" value="HAD-SF_hydro_IIA"/>
</dbReference>
<sequence>MAGGGDGAAVHPRAGPPGRDRLGLAAAAHPVRQGAEVLLPDAAEAGGRDAAWAFAAYQAIRSRLPDAQAGGAAREVASLSEAAEDVDLVLLDAYGVLNVGETPIPGAAARIGALRAAGKRVAVVSNSAGYPKRHMMARWQRLGFDFSAAEVTSSREALLETLAGDTRHWGIMLGDAHGREDLGDLRVSFLGDDPGTYARVDGFLLIGASGWNEARQSLLAQALAARPRPVFCGNPDLVAPREDGLSLEPGYWAHRLADATGQAPDFCGKPFPSVFDLARLRAGAGIPPNRVLMVGDTLHTDILGAQALGYRSALVTGHGALKSLSCQPCCREAGIHPDFVMTSI</sequence>
<feature type="region of interest" description="Disordered" evidence="1">
    <location>
        <begin position="1"/>
        <end position="22"/>
    </location>
</feature>
<dbReference type="Pfam" id="PF13242">
    <property type="entry name" value="Hydrolase_like"/>
    <property type="match status" value="1"/>
</dbReference>
<keyword evidence="2" id="KW-0378">Hydrolase</keyword>
<dbReference type="Proteomes" id="UP000604473">
    <property type="component" value="Unassembled WGS sequence"/>
</dbReference>
<dbReference type="PANTHER" id="PTHR19288:SF90">
    <property type="entry name" value="OS08G0542600 PROTEIN"/>
    <property type="match status" value="1"/>
</dbReference>
<protein>
    <submittedName>
        <fullName evidence="2">HAD-IIA family hydrolase</fullName>
    </submittedName>
</protein>
<dbReference type="InterPro" id="IPR023214">
    <property type="entry name" value="HAD_sf"/>
</dbReference>